<reference evidence="1 2" key="1">
    <citation type="submission" date="2021-04" db="EMBL/GenBank/DDBJ databases">
        <title>Description of novel Flavobacterium sp. F-328.</title>
        <authorList>
            <person name="Saticioglu I.B."/>
        </authorList>
    </citation>
    <scope>NUCLEOTIDE SEQUENCE [LARGE SCALE GENOMIC DNA]</scope>
    <source>
        <strain evidence="1 2">F-328</strain>
    </source>
</reference>
<sequence>MNYKEQLETLEWKEKRKVILERDECQCTKCSEKRSDFLGFDYEFGVLDYNDFTNKGYVIKRTGNLLEKLELSLNNVSIKCNFLVGDLIKVPLNKLKIAKQWKEPKNPLMFKFNSLELVCFNEDEYDEDKFFDLNIHHKYYQKGKKAWEYANDALITLCRKCHHTEHNTNHIPILDDKGQIIDFAKKCDKCNGSGALSDYKYYHNGICFKCNGRGDV</sequence>
<organism evidence="1 2">
    <name type="scientific">Flavobacterium erciyesense</name>
    <dbReference type="NCBI Taxonomy" id="2825842"/>
    <lineage>
        <taxon>Bacteria</taxon>
        <taxon>Pseudomonadati</taxon>
        <taxon>Bacteroidota</taxon>
        <taxon>Flavobacteriia</taxon>
        <taxon>Flavobacteriales</taxon>
        <taxon>Flavobacteriaceae</taxon>
        <taxon>Flavobacterium</taxon>
    </lineage>
</organism>
<dbReference type="Gene3D" id="6.20.20.10">
    <property type="match status" value="1"/>
</dbReference>
<keyword evidence="2" id="KW-1185">Reference proteome</keyword>
<protein>
    <submittedName>
        <fullName evidence="1">Uncharacterized protein</fullName>
    </submittedName>
</protein>
<proteinExistence type="predicted"/>
<accession>A0ABS5D5L1</accession>
<dbReference type="EMBL" id="JAGPXB010000011">
    <property type="protein sequence ID" value="MBQ0909312.1"/>
    <property type="molecule type" value="Genomic_DNA"/>
</dbReference>
<dbReference type="Proteomes" id="UP000679008">
    <property type="component" value="Unassembled WGS sequence"/>
</dbReference>
<evidence type="ECO:0000313" key="2">
    <source>
        <dbReference type="Proteomes" id="UP000679008"/>
    </source>
</evidence>
<evidence type="ECO:0000313" key="1">
    <source>
        <dbReference type="EMBL" id="MBQ0909312.1"/>
    </source>
</evidence>
<dbReference type="RefSeq" id="WP_210790808.1">
    <property type="nucleotide sequence ID" value="NZ_JAGPXB010000011.1"/>
</dbReference>
<gene>
    <name evidence="1" type="ORF">KBJ98_11415</name>
</gene>
<name>A0ABS5D5L1_9FLAO</name>
<comment type="caution">
    <text evidence="1">The sequence shown here is derived from an EMBL/GenBank/DDBJ whole genome shotgun (WGS) entry which is preliminary data.</text>
</comment>